<sequence>MTEKSEKYLIDSNIIIYHLNGENSATEFLRSNVSQSYISRITFIEVLSFDFMKDEKEDVLNLLRRFEIIDTTDAIAMRAIENRKLKKIKLADNIIASTAQVDDLVLVTKNIKDFNGLNVRVLNIFA</sequence>
<evidence type="ECO:0000256" key="7">
    <source>
        <dbReference type="ARBA" id="ARBA00038093"/>
    </source>
</evidence>
<dbReference type="GO" id="GO:0016787">
    <property type="term" value="F:hydrolase activity"/>
    <property type="evidence" value="ECO:0007669"/>
    <property type="project" value="UniProtKB-KW"/>
</dbReference>
<gene>
    <name evidence="9" type="ordered locus">Cag_0656</name>
</gene>
<comment type="cofactor">
    <cofactor evidence="1">
        <name>Mg(2+)</name>
        <dbReference type="ChEBI" id="CHEBI:18420"/>
    </cofactor>
</comment>
<dbReference type="GO" id="GO:0046872">
    <property type="term" value="F:metal ion binding"/>
    <property type="evidence" value="ECO:0007669"/>
    <property type="project" value="UniProtKB-KW"/>
</dbReference>
<evidence type="ECO:0000256" key="2">
    <source>
        <dbReference type="ARBA" id="ARBA00022649"/>
    </source>
</evidence>
<dbReference type="EMBL" id="CP000108">
    <property type="protein sequence ID" value="ABB27929.1"/>
    <property type="molecule type" value="Genomic_DNA"/>
</dbReference>
<dbReference type="InterPro" id="IPR029060">
    <property type="entry name" value="PIN-like_dom_sf"/>
</dbReference>
<dbReference type="PANTHER" id="PTHR33653">
    <property type="entry name" value="RIBONUCLEASE VAPC2"/>
    <property type="match status" value="1"/>
</dbReference>
<dbReference type="eggNOG" id="COG1487">
    <property type="taxonomic scope" value="Bacteria"/>
</dbReference>
<evidence type="ECO:0000256" key="3">
    <source>
        <dbReference type="ARBA" id="ARBA00022722"/>
    </source>
</evidence>
<name>Q3ASU6_CHLCH</name>
<organism evidence="9">
    <name type="scientific">Chlorobium chlorochromatii (strain CaD3)</name>
    <dbReference type="NCBI Taxonomy" id="340177"/>
    <lineage>
        <taxon>Bacteria</taxon>
        <taxon>Pseudomonadati</taxon>
        <taxon>Chlorobiota</taxon>
        <taxon>Chlorobiia</taxon>
        <taxon>Chlorobiales</taxon>
        <taxon>Chlorobiaceae</taxon>
        <taxon>Chlorobium/Pelodictyon group</taxon>
        <taxon>Chlorobium</taxon>
    </lineage>
</organism>
<evidence type="ECO:0000259" key="8">
    <source>
        <dbReference type="Pfam" id="PF01850"/>
    </source>
</evidence>
<dbReference type="STRING" id="340177.Cag_0656"/>
<feature type="domain" description="PIN" evidence="8">
    <location>
        <begin position="8"/>
        <end position="110"/>
    </location>
</feature>
<dbReference type="Gene3D" id="3.40.50.1010">
    <property type="entry name" value="5'-nuclease"/>
    <property type="match status" value="1"/>
</dbReference>
<keyword evidence="5" id="KW-0378">Hydrolase</keyword>
<evidence type="ECO:0000256" key="4">
    <source>
        <dbReference type="ARBA" id="ARBA00022723"/>
    </source>
</evidence>
<evidence type="ECO:0000256" key="6">
    <source>
        <dbReference type="ARBA" id="ARBA00022842"/>
    </source>
</evidence>
<evidence type="ECO:0000256" key="5">
    <source>
        <dbReference type="ARBA" id="ARBA00022801"/>
    </source>
</evidence>
<dbReference type="Pfam" id="PF01850">
    <property type="entry name" value="PIN"/>
    <property type="match status" value="1"/>
</dbReference>
<dbReference type="PANTHER" id="PTHR33653:SF1">
    <property type="entry name" value="RIBONUCLEASE VAPC2"/>
    <property type="match status" value="1"/>
</dbReference>
<evidence type="ECO:0000256" key="1">
    <source>
        <dbReference type="ARBA" id="ARBA00001946"/>
    </source>
</evidence>
<dbReference type="InterPro" id="IPR002716">
    <property type="entry name" value="PIN_dom"/>
</dbReference>
<evidence type="ECO:0000313" key="9">
    <source>
        <dbReference type="EMBL" id="ABB27929.1"/>
    </source>
</evidence>
<keyword evidence="3" id="KW-0540">Nuclease</keyword>
<dbReference type="HOGENOM" id="CLU_118482_0_2_10"/>
<keyword evidence="2" id="KW-1277">Toxin-antitoxin system</keyword>
<proteinExistence type="inferred from homology"/>
<dbReference type="AlphaFoldDB" id="Q3ASU6"/>
<dbReference type="SUPFAM" id="SSF88723">
    <property type="entry name" value="PIN domain-like"/>
    <property type="match status" value="1"/>
</dbReference>
<dbReference type="InterPro" id="IPR050556">
    <property type="entry name" value="Type_II_TA_system_RNase"/>
</dbReference>
<dbReference type="CDD" id="cd18738">
    <property type="entry name" value="PIN_VapC4-5_FitB-like"/>
    <property type="match status" value="1"/>
</dbReference>
<dbReference type="KEGG" id="cch:Cag_0656"/>
<accession>Q3ASU6</accession>
<comment type="similarity">
    <text evidence="7">Belongs to the PINc/VapC protein family.</text>
</comment>
<dbReference type="GO" id="GO:0004518">
    <property type="term" value="F:nuclease activity"/>
    <property type="evidence" value="ECO:0007669"/>
    <property type="project" value="UniProtKB-KW"/>
</dbReference>
<keyword evidence="4" id="KW-0479">Metal-binding</keyword>
<reference evidence="9" key="1">
    <citation type="submission" date="2005-08" db="EMBL/GenBank/DDBJ databases">
        <title>Complete sequence of Chlorobium chlorochromatii CaD3.</title>
        <authorList>
            <person name="Copeland A."/>
            <person name="Lucas S."/>
            <person name="Lapidus A."/>
            <person name="Barry K."/>
            <person name="Detter J.C."/>
            <person name="Glavina T."/>
            <person name="Hammon N."/>
            <person name="Israni S."/>
            <person name="Pitluck S."/>
            <person name="Bryant D."/>
            <person name="Schmutz J."/>
            <person name="Larimer F."/>
            <person name="Land M."/>
            <person name="Kyrpides N."/>
            <person name="Ivanova N."/>
            <person name="Richardson P."/>
        </authorList>
    </citation>
    <scope>NUCLEOTIDE SEQUENCE [LARGE SCALE GENOMIC DNA]</scope>
    <source>
        <strain evidence="9">CaD3</strain>
    </source>
</reference>
<protein>
    <submittedName>
        <fullName evidence="9">Nucleic acid-binding protein, containing PIN domain</fullName>
    </submittedName>
</protein>
<dbReference type="OrthoDB" id="676982at2"/>
<keyword evidence="6" id="KW-0460">Magnesium</keyword>